<evidence type="ECO:0000313" key="2">
    <source>
        <dbReference type="EMBL" id="RLM92304.1"/>
    </source>
</evidence>
<evidence type="ECO:0000256" key="1">
    <source>
        <dbReference type="SAM" id="MobiDB-lite"/>
    </source>
</evidence>
<organism evidence="2 3">
    <name type="scientific">Panicum miliaceum</name>
    <name type="common">Proso millet</name>
    <name type="synonym">Broomcorn millet</name>
    <dbReference type="NCBI Taxonomy" id="4540"/>
    <lineage>
        <taxon>Eukaryota</taxon>
        <taxon>Viridiplantae</taxon>
        <taxon>Streptophyta</taxon>
        <taxon>Embryophyta</taxon>
        <taxon>Tracheophyta</taxon>
        <taxon>Spermatophyta</taxon>
        <taxon>Magnoliopsida</taxon>
        <taxon>Liliopsida</taxon>
        <taxon>Poales</taxon>
        <taxon>Poaceae</taxon>
        <taxon>PACMAD clade</taxon>
        <taxon>Panicoideae</taxon>
        <taxon>Panicodae</taxon>
        <taxon>Paniceae</taxon>
        <taxon>Panicinae</taxon>
        <taxon>Panicum</taxon>
        <taxon>Panicum sect. Panicum</taxon>
    </lineage>
</organism>
<reference evidence="3" key="1">
    <citation type="journal article" date="2019" name="Nat. Commun.">
        <title>The genome of broomcorn millet.</title>
        <authorList>
            <person name="Zou C."/>
            <person name="Miki D."/>
            <person name="Li D."/>
            <person name="Tang Q."/>
            <person name="Xiao L."/>
            <person name="Rajput S."/>
            <person name="Deng P."/>
            <person name="Jia W."/>
            <person name="Huang R."/>
            <person name="Zhang M."/>
            <person name="Sun Y."/>
            <person name="Hu J."/>
            <person name="Fu X."/>
            <person name="Schnable P.S."/>
            <person name="Li F."/>
            <person name="Zhang H."/>
            <person name="Feng B."/>
            <person name="Zhu X."/>
            <person name="Liu R."/>
            <person name="Schnable J.C."/>
            <person name="Zhu J.-K."/>
            <person name="Zhang H."/>
        </authorList>
    </citation>
    <scope>NUCLEOTIDE SEQUENCE [LARGE SCALE GENOMIC DNA]</scope>
</reference>
<protein>
    <submittedName>
        <fullName evidence="2">Uncharacterized protein</fullName>
    </submittedName>
</protein>
<dbReference type="Proteomes" id="UP000275267">
    <property type="component" value="Unassembled WGS sequence"/>
</dbReference>
<gene>
    <name evidence="2" type="ORF">C2845_PM08G16640</name>
</gene>
<accession>A0A3L6QZ66</accession>
<sequence>MQERFFVLDVPRYAYFTSAVIDVLAGGQPLACVRSHGRVVVGSWVLPPSPTPEASMSVQQSSNVRAGAGSTEWARRRPAESHRKEVGPLNRSRRSFFREAARYLSTSVQLGS</sequence>
<feature type="compositionally biased region" description="Polar residues" evidence="1">
    <location>
        <begin position="52"/>
        <end position="64"/>
    </location>
</feature>
<dbReference type="EMBL" id="PQIB02000010">
    <property type="protein sequence ID" value="RLM92304.1"/>
    <property type="molecule type" value="Genomic_DNA"/>
</dbReference>
<keyword evidence="3" id="KW-1185">Reference proteome</keyword>
<evidence type="ECO:0000313" key="3">
    <source>
        <dbReference type="Proteomes" id="UP000275267"/>
    </source>
</evidence>
<name>A0A3L6QZ66_PANMI</name>
<feature type="region of interest" description="Disordered" evidence="1">
    <location>
        <begin position="50"/>
        <end position="87"/>
    </location>
</feature>
<proteinExistence type="predicted"/>
<dbReference type="AlphaFoldDB" id="A0A3L6QZ66"/>
<feature type="compositionally biased region" description="Basic and acidic residues" evidence="1">
    <location>
        <begin position="73"/>
        <end position="86"/>
    </location>
</feature>
<comment type="caution">
    <text evidence="2">The sequence shown here is derived from an EMBL/GenBank/DDBJ whole genome shotgun (WGS) entry which is preliminary data.</text>
</comment>